<dbReference type="GeneID" id="54304377"/>
<evidence type="ECO:0000313" key="2">
    <source>
        <dbReference type="Proteomes" id="UP000799438"/>
    </source>
</evidence>
<protein>
    <recommendedName>
        <fullName evidence="3">F-box domain-containing protein</fullName>
    </recommendedName>
</protein>
<sequence length="145" mass="16613">MVLDRSRFTMLKKFSLSPCIRAHSGSAGAILSNWRLWQVEELKMDQTEFTSEEAFAEQLVENFTHLTVLSLPRSRITGVGIKRIITGLRSKHTEDPARCPGQLRRLNIDYCLDVSPDAVEWAKKQGVEISWKMYTVKPSGKKVRY</sequence>
<dbReference type="RefSeq" id="XP_033395647.1">
    <property type="nucleotide sequence ID" value="XM_033546870.1"/>
</dbReference>
<dbReference type="AlphaFoldDB" id="A0A6A6B9M6"/>
<proteinExistence type="predicted"/>
<gene>
    <name evidence="1" type="ORF">K452DRAFT_58310</name>
</gene>
<accession>A0A6A6B9M6</accession>
<name>A0A6A6B9M6_9PEZI</name>
<dbReference type="InterPro" id="IPR032675">
    <property type="entry name" value="LRR_dom_sf"/>
</dbReference>
<organism evidence="1 2">
    <name type="scientific">Aplosporella prunicola CBS 121167</name>
    <dbReference type="NCBI Taxonomy" id="1176127"/>
    <lineage>
        <taxon>Eukaryota</taxon>
        <taxon>Fungi</taxon>
        <taxon>Dikarya</taxon>
        <taxon>Ascomycota</taxon>
        <taxon>Pezizomycotina</taxon>
        <taxon>Dothideomycetes</taxon>
        <taxon>Dothideomycetes incertae sedis</taxon>
        <taxon>Botryosphaeriales</taxon>
        <taxon>Aplosporellaceae</taxon>
        <taxon>Aplosporella</taxon>
    </lineage>
</organism>
<reference evidence="1" key="1">
    <citation type="journal article" date="2020" name="Stud. Mycol.">
        <title>101 Dothideomycetes genomes: a test case for predicting lifestyles and emergence of pathogens.</title>
        <authorList>
            <person name="Haridas S."/>
            <person name="Albert R."/>
            <person name="Binder M."/>
            <person name="Bloem J."/>
            <person name="Labutti K."/>
            <person name="Salamov A."/>
            <person name="Andreopoulos B."/>
            <person name="Baker S."/>
            <person name="Barry K."/>
            <person name="Bills G."/>
            <person name="Bluhm B."/>
            <person name="Cannon C."/>
            <person name="Castanera R."/>
            <person name="Culley D."/>
            <person name="Daum C."/>
            <person name="Ezra D."/>
            <person name="Gonzalez J."/>
            <person name="Henrissat B."/>
            <person name="Kuo A."/>
            <person name="Liang C."/>
            <person name="Lipzen A."/>
            <person name="Lutzoni F."/>
            <person name="Magnuson J."/>
            <person name="Mondo S."/>
            <person name="Nolan M."/>
            <person name="Ohm R."/>
            <person name="Pangilinan J."/>
            <person name="Park H.-J."/>
            <person name="Ramirez L."/>
            <person name="Alfaro M."/>
            <person name="Sun H."/>
            <person name="Tritt A."/>
            <person name="Yoshinaga Y."/>
            <person name="Zwiers L.-H."/>
            <person name="Turgeon B."/>
            <person name="Goodwin S."/>
            <person name="Spatafora J."/>
            <person name="Crous P."/>
            <person name="Grigoriev I."/>
        </authorList>
    </citation>
    <scope>NUCLEOTIDE SEQUENCE</scope>
    <source>
        <strain evidence="1">CBS 121167</strain>
    </source>
</reference>
<keyword evidence="2" id="KW-1185">Reference proteome</keyword>
<evidence type="ECO:0008006" key="3">
    <source>
        <dbReference type="Google" id="ProtNLM"/>
    </source>
</evidence>
<evidence type="ECO:0000313" key="1">
    <source>
        <dbReference type="EMBL" id="KAF2139934.1"/>
    </source>
</evidence>
<dbReference type="Proteomes" id="UP000799438">
    <property type="component" value="Unassembled WGS sequence"/>
</dbReference>
<dbReference type="SUPFAM" id="SSF52047">
    <property type="entry name" value="RNI-like"/>
    <property type="match status" value="1"/>
</dbReference>
<dbReference type="EMBL" id="ML995491">
    <property type="protein sequence ID" value="KAF2139934.1"/>
    <property type="molecule type" value="Genomic_DNA"/>
</dbReference>
<dbReference type="OrthoDB" id="629492at2759"/>
<dbReference type="Gene3D" id="3.80.10.10">
    <property type="entry name" value="Ribonuclease Inhibitor"/>
    <property type="match status" value="1"/>
</dbReference>